<dbReference type="OrthoDB" id="5243844at2"/>
<organism evidence="5 6">
    <name type="scientific">Plasticicumulans acidivorans</name>
    <dbReference type="NCBI Taxonomy" id="886464"/>
    <lineage>
        <taxon>Bacteria</taxon>
        <taxon>Pseudomonadati</taxon>
        <taxon>Pseudomonadota</taxon>
        <taxon>Gammaproteobacteria</taxon>
        <taxon>Candidatus Competibacteraceae</taxon>
        <taxon>Plasticicumulans</taxon>
    </lineage>
</organism>
<dbReference type="RefSeq" id="WP_110017614.1">
    <property type="nucleotide sequence ID" value="NZ_QGTJ01000003.1"/>
</dbReference>
<dbReference type="Pfam" id="PF00392">
    <property type="entry name" value="GntR"/>
    <property type="match status" value="1"/>
</dbReference>
<evidence type="ECO:0000256" key="3">
    <source>
        <dbReference type="ARBA" id="ARBA00023163"/>
    </source>
</evidence>
<comment type="caution">
    <text evidence="5">The sequence shown here is derived from an EMBL/GenBank/DDBJ whole genome shotgun (WGS) entry which is preliminary data.</text>
</comment>
<dbReference type="SMART" id="SM00895">
    <property type="entry name" value="FCD"/>
    <property type="match status" value="1"/>
</dbReference>
<dbReference type="SUPFAM" id="SSF48008">
    <property type="entry name" value="GntR ligand-binding domain-like"/>
    <property type="match status" value="1"/>
</dbReference>
<dbReference type="InterPro" id="IPR036390">
    <property type="entry name" value="WH_DNA-bd_sf"/>
</dbReference>
<dbReference type="SUPFAM" id="SSF46785">
    <property type="entry name" value="Winged helix' DNA-binding domain"/>
    <property type="match status" value="1"/>
</dbReference>
<keyword evidence="6" id="KW-1185">Reference proteome</keyword>
<proteinExistence type="predicted"/>
<dbReference type="GO" id="GO:0003700">
    <property type="term" value="F:DNA-binding transcription factor activity"/>
    <property type="evidence" value="ECO:0007669"/>
    <property type="project" value="InterPro"/>
</dbReference>
<dbReference type="Proteomes" id="UP000246569">
    <property type="component" value="Unassembled WGS sequence"/>
</dbReference>
<keyword evidence="2" id="KW-0238">DNA-binding</keyword>
<dbReference type="EMBL" id="QGTJ01000003">
    <property type="protein sequence ID" value="PWV63098.1"/>
    <property type="molecule type" value="Genomic_DNA"/>
</dbReference>
<name>A0A317MX52_9GAMM</name>
<sequence>MSASITPFSAVGSRRAGQDDAIYQRLYAAIVEQQLLPGTRLPEDTLAEAFGVSRTGIRKVLQRLAHERLIEVQPNRGASVAQPSVQEAREVFAARRVIECAAMPLITAATTPARLDVLCELVTREHAALAAGERAVAIVLSGQFHVQLLALTGNEPLVDFLAQLVSRTSLIIALYGSPATSGCGHSEHEELLALLARGEADAAERWMEQHLLEIEHGLALVEPIDDEPDLKRLFTELAQRPLREL</sequence>
<dbReference type="InterPro" id="IPR008920">
    <property type="entry name" value="TF_FadR/GntR_C"/>
</dbReference>
<dbReference type="PANTHER" id="PTHR43537">
    <property type="entry name" value="TRANSCRIPTIONAL REGULATOR, GNTR FAMILY"/>
    <property type="match status" value="1"/>
</dbReference>
<dbReference type="AlphaFoldDB" id="A0A317MX52"/>
<evidence type="ECO:0000313" key="5">
    <source>
        <dbReference type="EMBL" id="PWV63098.1"/>
    </source>
</evidence>
<dbReference type="PROSITE" id="PS50949">
    <property type="entry name" value="HTH_GNTR"/>
    <property type="match status" value="1"/>
</dbReference>
<keyword evidence="3" id="KW-0804">Transcription</keyword>
<protein>
    <submittedName>
        <fullName evidence="5">GntR family transcriptional regulator</fullName>
    </submittedName>
</protein>
<dbReference type="InterPro" id="IPR036388">
    <property type="entry name" value="WH-like_DNA-bd_sf"/>
</dbReference>
<dbReference type="Gene3D" id="1.20.120.530">
    <property type="entry name" value="GntR ligand-binding domain-like"/>
    <property type="match status" value="1"/>
</dbReference>
<evidence type="ECO:0000256" key="2">
    <source>
        <dbReference type="ARBA" id="ARBA00023125"/>
    </source>
</evidence>
<evidence type="ECO:0000259" key="4">
    <source>
        <dbReference type="PROSITE" id="PS50949"/>
    </source>
</evidence>
<dbReference type="InterPro" id="IPR000524">
    <property type="entry name" value="Tscrpt_reg_HTH_GntR"/>
</dbReference>
<dbReference type="Gene3D" id="1.10.10.10">
    <property type="entry name" value="Winged helix-like DNA-binding domain superfamily/Winged helix DNA-binding domain"/>
    <property type="match status" value="1"/>
</dbReference>
<gene>
    <name evidence="5" type="ORF">C7443_10322</name>
</gene>
<feature type="domain" description="HTH gntR-type" evidence="4">
    <location>
        <begin position="16"/>
        <end position="83"/>
    </location>
</feature>
<dbReference type="Pfam" id="PF07729">
    <property type="entry name" value="FCD"/>
    <property type="match status" value="1"/>
</dbReference>
<dbReference type="InterPro" id="IPR011711">
    <property type="entry name" value="GntR_C"/>
</dbReference>
<dbReference type="PANTHER" id="PTHR43537:SF53">
    <property type="entry name" value="HTH-TYPE TRANSCRIPTIONAL REPRESSOR NANR"/>
    <property type="match status" value="1"/>
</dbReference>
<accession>A0A317MX52</accession>
<dbReference type="CDD" id="cd07377">
    <property type="entry name" value="WHTH_GntR"/>
    <property type="match status" value="1"/>
</dbReference>
<evidence type="ECO:0000313" key="6">
    <source>
        <dbReference type="Proteomes" id="UP000246569"/>
    </source>
</evidence>
<reference evidence="5 6" key="1">
    <citation type="submission" date="2018-05" db="EMBL/GenBank/DDBJ databases">
        <title>Genomic Encyclopedia of Type Strains, Phase IV (KMG-IV): sequencing the most valuable type-strain genomes for metagenomic binning, comparative biology and taxonomic classification.</title>
        <authorList>
            <person name="Goeker M."/>
        </authorList>
    </citation>
    <scope>NUCLEOTIDE SEQUENCE [LARGE SCALE GENOMIC DNA]</scope>
    <source>
        <strain evidence="5 6">DSM 23606</strain>
    </source>
</reference>
<dbReference type="SMART" id="SM00345">
    <property type="entry name" value="HTH_GNTR"/>
    <property type="match status" value="1"/>
</dbReference>
<dbReference type="GO" id="GO:0003677">
    <property type="term" value="F:DNA binding"/>
    <property type="evidence" value="ECO:0007669"/>
    <property type="project" value="UniProtKB-KW"/>
</dbReference>
<keyword evidence="1" id="KW-0805">Transcription regulation</keyword>
<evidence type="ECO:0000256" key="1">
    <source>
        <dbReference type="ARBA" id="ARBA00023015"/>
    </source>
</evidence>